<dbReference type="GO" id="GO:0016757">
    <property type="term" value="F:glycosyltransferase activity"/>
    <property type="evidence" value="ECO:0007669"/>
    <property type="project" value="UniProtKB-KW"/>
</dbReference>
<keyword evidence="3 11" id="KW-0328">Glycosyltransferase</keyword>
<comment type="subcellular location">
    <subcellularLocation>
        <location evidence="1">Cell membrane</location>
        <topology evidence="1">Multi-pass membrane protein</topology>
    </subcellularLocation>
</comment>
<keyword evidence="6 9" id="KW-1133">Transmembrane helix</keyword>
<keyword evidence="7 9" id="KW-0472">Membrane</keyword>
<dbReference type="PANTHER" id="PTHR48090">
    <property type="entry name" value="UNDECAPRENYL-PHOSPHATE 4-DEOXY-4-FORMAMIDO-L-ARABINOSE TRANSFERASE-RELATED"/>
    <property type="match status" value="1"/>
</dbReference>
<feature type="transmembrane region" description="Helical" evidence="9">
    <location>
        <begin position="246"/>
        <end position="271"/>
    </location>
</feature>
<evidence type="ECO:0000256" key="8">
    <source>
        <dbReference type="ARBA" id="ARBA00038152"/>
    </source>
</evidence>
<keyword evidence="4 11" id="KW-0808">Transferase</keyword>
<evidence type="ECO:0000313" key="12">
    <source>
        <dbReference type="Proteomes" id="UP000199306"/>
    </source>
</evidence>
<dbReference type="Gene3D" id="3.90.550.10">
    <property type="entry name" value="Spore Coat Polysaccharide Biosynthesis Protein SpsA, Chain A"/>
    <property type="match status" value="1"/>
</dbReference>
<gene>
    <name evidence="11" type="ORF">SAMN04515674_112126</name>
</gene>
<evidence type="ECO:0000256" key="2">
    <source>
        <dbReference type="ARBA" id="ARBA00022475"/>
    </source>
</evidence>
<organism evidence="11 12">
    <name type="scientific">Pseudarcicella hirudinis</name>
    <dbReference type="NCBI Taxonomy" id="1079859"/>
    <lineage>
        <taxon>Bacteria</taxon>
        <taxon>Pseudomonadati</taxon>
        <taxon>Bacteroidota</taxon>
        <taxon>Cytophagia</taxon>
        <taxon>Cytophagales</taxon>
        <taxon>Flectobacillaceae</taxon>
        <taxon>Pseudarcicella</taxon>
    </lineage>
</organism>
<dbReference type="STRING" id="1079859.SAMN04515674_112126"/>
<dbReference type="GO" id="GO:0005886">
    <property type="term" value="C:plasma membrane"/>
    <property type="evidence" value="ECO:0007669"/>
    <property type="project" value="UniProtKB-SubCell"/>
</dbReference>
<keyword evidence="2" id="KW-1003">Cell membrane</keyword>
<dbReference type="AlphaFoldDB" id="A0A1I5WR06"/>
<proteinExistence type="inferred from homology"/>
<evidence type="ECO:0000256" key="3">
    <source>
        <dbReference type="ARBA" id="ARBA00022676"/>
    </source>
</evidence>
<evidence type="ECO:0000256" key="9">
    <source>
        <dbReference type="SAM" id="Phobius"/>
    </source>
</evidence>
<evidence type="ECO:0000256" key="1">
    <source>
        <dbReference type="ARBA" id="ARBA00004651"/>
    </source>
</evidence>
<protein>
    <submittedName>
        <fullName evidence="11">Dolichol-phosphate mannosyltransferase</fullName>
    </submittedName>
</protein>
<dbReference type="SUPFAM" id="SSF53448">
    <property type="entry name" value="Nucleotide-diphospho-sugar transferases"/>
    <property type="match status" value="1"/>
</dbReference>
<evidence type="ECO:0000256" key="7">
    <source>
        <dbReference type="ARBA" id="ARBA00023136"/>
    </source>
</evidence>
<accession>A0A1I5WR06</accession>
<dbReference type="Pfam" id="PF00535">
    <property type="entry name" value="Glycos_transf_2"/>
    <property type="match status" value="1"/>
</dbReference>
<dbReference type="PANTHER" id="PTHR48090:SF1">
    <property type="entry name" value="PROPHAGE BACTOPRENOL GLUCOSYL TRANSFERASE HOMOLOG"/>
    <property type="match status" value="1"/>
</dbReference>
<keyword evidence="5 9" id="KW-0812">Transmembrane</keyword>
<reference evidence="11 12" key="1">
    <citation type="submission" date="2016-10" db="EMBL/GenBank/DDBJ databases">
        <authorList>
            <person name="de Groot N.N."/>
        </authorList>
    </citation>
    <scope>NUCLEOTIDE SEQUENCE [LARGE SCALE GENOMIC DNA]</scope>
    <source>
        <strain evidence="12">E92,LMG 26720,CCM 7988</strain>
    </source>
</reference>
<dbReference type="CDD" id="cd04187">
    <property type="entry name" value="DPM1_like_bac"/>
    <property type="match status" value="1"/>
</dbReference>
<feature type="domain" description="Glycosyltransferase 2-like" evidence="10">
    <location>
        <begin position="20"/>
        <end position="183"/>
    </location>
</feature>
<name>A0A1I5WR06_9BACT</name>
<evidence type="ECO:0000259" key="10">
    <source>
        <dbReference type="Pfam" id="PF00535"/>
    </source>
</evidence>
<evidence type="ECO:0000256" key="6">
    <source>
        <dbReference type="ARBA" id="ARBA00022989"/>
    </source>
</evidence>
<feature type="transmembrane region" description="Helical" evidence="9">
    <location>
        <begin position="283"/>
        <end position="305"/>
    </location>
</feature>
<sequence length="326" mass="37106">MSDCEILLNLMQSPKDLFISVIVPCYNEEQVIEHTYQRIVKTLQGFPARGYELIFINDGSKDNTLSSLKRLAALDSNVKVLAFSRNFGHQPAVSAGIEMCEGDVAIIIDADLQDPPELFPEMIKIHLEENANVVYAVRKERKGESLFKLFTAKLFYRLINNLSDVKLPVDTGDFRLIDRMVIDTFKKLPEKNKYIRGLISWIGYKQVPVYYVREERFAGETKYPLSKMMKFATTSLLYFSKKPLKLAMTMGFLSIVVGLFLAAWVITGIIFRPNTIVSGWASSVIAIIFFGGVQLLTIGVMGEYLGNIFDEIKNRPEYIIHEKINF</sequence>
<dbReference type="InterPro" id="IPR050256">
    <property type="entry name" value="Glycosyltransferase_2"/>
</dbReference>
<comment type="similarity">
    <text evidence="8">Belongs to the glycosyltransferase 2 family. GtrB subfamily.</text>
</comment>
<evidence type="ECO:0000256" key="5">
    <source>
        <dbReference type="ARBA" id="ARBA00022692"/>
    </source>
</evidence>
<dbReference type="EMBL" id="FOXH01000012">
    <property type="protein sequence ID" value="SFQ22203.1"/>
    <property type="molecule type" value="Genomic_DNA"/>
</dbReference>
<dbReference type="FunFam" id="3.90.550.10:FF:000079">
    <property type="entry name" value="Probable glycosyl transferase"/>
    <property type="match status" value="1"/>
</dbReference>
<evidence type="ECO:0000256" key="4">
    <source>
        <dbReference type="ARBA" id="ARBA00022679"/>
    </source>
</evidence>
<dbReference type="InterPro" id="IPR029044">
    <property type="entry name" value="Nucleotide-diphossugar_trans"/>
</dbReference>
<dbReference type="InterPro" id="IPR001173">
    <property type="entry name" value="Glyco_trans_2-like"/>
</dbReference>
<dbReference type="Proteomes" id="UP000199306">
    <property type="component" value="Unassembled WGS sequence"/>
</dbReference>
<keyword evidence="12" id="KW-1185">Reference proteome</keyword>
<evidence type="ECO:0000313" key="11">
    <source>
        <dbReference type="EMBL" id="SFQ22203.1"/>
    </source>
</evidence>